<accession>A0A249K8R4</accession>
<evidence type="ECO:0000313" key="2">
    <source>
        <dbReference type="Proteomes" id="UP000217171"/>
    </source>
</evidence>
<organism evidence="1 2">
    <name type="scientific">Candidatus Nanopelagicus hibericus</name>
    <dbReference type="NCBI Taxonomy" id="1884915"/>
    <lineage>
        <taxon>Bacteria</taxon>
        <taxon>Bacillati</taxon>
        <taxon>Actinomycetota</taxon>
        <taxon>Actinomycetes</taxon>
        <taxon>Candidatus Nanopelagicales</taxon>
        <taxon>Candidatus Nanopelagicaceae</taxon>
        <taxon>Candidatus Nanopelagicus</taxon>
    </lineage>
</organism>
<name>A0A249K8R4_9ACTN</name>
<protein>
    <submittedName>
        <fullName evidence="1">Uncharacterized protein</fullName>
    </submittedName>
</protein>
<dbReference type="AlphaFoldDB" id="A0A249K8R4"/>
<reference evidence="1 2" key="1">
    <citation type="submission" date="2016-07" db="EMBL/GenBank/DDBJ databases">
        <title>High microdiversification within the ubiquitous acI lineage of Actinobacteria.</title>
        <authorList>
            <person name="Neuenschwander S.M."/>
            <person name="Salcher M."/>
            <person name="Ghai R."/>
            <person name="Pernthaler J."/>
        </authorList>
    </citation>
    <scope>NUCLEOTIDE SEQUENCE [LARGE SCALE GENOMIC DNA]</scope>
    <source>
        <strain evidence="1">MMS-21-160</strain>
    </source>
</reference>
<proteinExistence type="predicted"/>
<dbReference type="EMBL" id="CP016771">
    <property type="protein sequence ID" value="ASY13126.1"/>
    <property type="molecule type" value="Genomic_DNA"/>
</dbReference>
<keyword evidence="2" id="KW-1185">Reference proteome</keyword>
<evidence type="ECO:0000313" key="1">
    <source>
        <dbReference type="EMBL" id="ASY13126.1"/>
    </source>
</evidence>
<gene>
    <name evidence="1" type="ORF">B1s21160_02010</name>
</gene>
<dbReference type="Proteomes" id="UP000217171">
    <property type="component" value="Chromosome"/>
</dbReference>
<dbReference type="KEGG" id="nhi:B1s21160_02010"/>
<sequence>MEFLRSETGLVGGLTPALRFRQKQKGENTVLDLKKLMTAVTILVLSLTGMPQAQAAYFTSSEKVIYFLDVSNSSDSQKLWTLLRASLLEKIDVALGFPKFKGIAEPFTPPTDLSISLINDNSQSAQIIEILSVRDAELIWEFIIKKVGGTNPTPARLKATYEDFFGAKGTYSVLVREYALGDEVKSVSASQCQKRAEDQFKMGNFMKNVSKELRAEAAKDTCSIVLKLINGIKSADKLFENYNCDNKACSDVVGAVKRSAAVAADLARKSTPKSPQKLCIAIASDMLNAYPGMTANSVWNTGNAVKKSATTAAAESLGRQVAEEASIKFSQRVQLRVEVIGQGASSGFPRELTAKLDSYWRGFWTAAGIKTSGQKASLDQACK</sequence>